<gene>
    <name evidence="11" type="ORF">Syun_011212</name>
</gene>
<dbReference type="InterPro" id="IPR033389">
    <property type="entry name" value="AUX/IAA_dom"/>
</dbReference>
<dbReference type="EMBL" id="JBBNAF010000005">
    <property type="protein sequence ID" value="KAK9141812.1"/>
    <property type="molecule type" value="Genomic_DNA"/>
</dbReference>
<evidence type="ECO:0000256" key="3">
    <source>
        <dbReference type="ARBA" id="ARBA00022491"/>
    </source>
</evidence>
<dbReference type="SUPFAM" id="SSF54277">
    <property type="entry name" value="CAD &amp; PB1 domains"/>
    <property type="match status" value="1"/>
</dbReference>
<keyword evidence="6 8" id="KW-0539">Nucleus</keyword>
<name>A0AAP0JZI0_9MAGN</name>
<dbReference type="AlphaFoldDB" id="A0AAP0JZI0"/>
<dbReference type="PROSITE" id="PS51745">
    <property type="entry name" value="PB1"/>
    <property type="match status" value="1"/>
</dbReference>
<evidence type="ECO:0000256" key="8">
    <source>
        <dbReference type="RuleBase" id="RU004549"/>
    </source>
</evidence>
<comment type="subcellular location">
    <subcellularLocation>
        <location evidence="1 8">Nucleus</location>
    </subcellularLocation>
</comment>
<comment type="function">
    <text evidence="8">Aux/IAA proteins are short-lived transcriptional factors that function as repressors of early auxin response genes at low auxin concentrations.</text>
</comment>
<dbReference type="Proteomes" id="UP001420932">
    <property type="component" value="Unassembled WGS sequence"/>
</dbReference>
<dbReference type="GO" id="GO:0005634">
    <property type="term" value="C:nucleus"/>
    <property type="evidence" value="ECO:0007669"/>
    <property type="project" value="UniProtKB-SubCell"/>
</dbReference>
<evidence type="ECO:0000256" key="2">
    <source>
        <dbReference type="ARBA" id="ARBA00006728"/>
    </source>
</evidence>
<reference evidence="11 12" key="1">
    <citation type="submission" date="2024-01" db="EMBL/GenBank/DDBJ databases">
        <title>Genome assemblies of Stephania.</title>
        <authorList>
            <person name="Yang L."/>
        </authorList>
    </citation>
    <scope>NUCLEOTIDE SEQUENCE [LARGE SCALE GENOMIC DNA]</scope>
    <source>
        <strain evidence="11">YNDBR</strain>
        <tissue evidence="11">Leaf</tissue>
    </source>
</reference>
<dbReference type="GO" id="GO:0006355">
    <property type="term" value="P:regulation of DNA-templated transcription"/>
    <property type="evidence" value="ECO:0007669"/>
    <property type="project" value="InterPro"/>
</dbReference>
<feature type="domain" description="PB1" evidence="10">
    <location>
        <begin position="87"/>
        <end position="177"/>
    </location>
</feature>
<evidence type="ECO:0000256" key="7">
    <source>
        <dbReference type="ARBA" id="ARBA00023294"/>
    </source>
</evidence>
<dbReference type="GO" id="GO:0009734">
    <property type="term" value="P:auxin-activated signaling pathway"/>
    <property type="evidence" value="ECO:0007669"/>
    <property type="project" value="UniProtKB-UniRule"/>
</dbReference>
<evidence type="ECO:0000313" key="11">
    <source>
        <dbReference type="EMBL" id="KAK9141812.1"/>
    </source>
</evidence>
<comment type="caution">
    <text evidence="11">The sequence shown here is derived from an EMBL/GenBank/DDBJ whole genome shotgun (WGS) entry which is preliminary data.</text>
</comment>
<evidence type="ECO:0000256" key="1">
    <source>
        <dbReference type="ARBA" id="ARBA00004123"/>
    </source>
</evidence>
<accession>A0AAP0JZI0</accession>
<sequence length="183" mass="21187">MEKQELGLEITELRLGLPTSDVCSKKRGYSELTDENSFSNEEEEQQHQQQQQQHKNLNKAQIVGWPPVRSYRKKINKTGSKGSDCGKMYVKVSKDGAPILRKIDLNTHKGYADLVVQFEELFGCFAVEGGVLRDYSDKSEFVPIYEDKDGDWMLLGDVPWEMFIESCKRLRIMRRTEALELKY</sequence>
<keyword evidence="3 8" id="KW-0678">Repressor</keyword>
<keyword evidence="4 8" id="KW-0805">Transcription regulation</keyword>
<organism evidence="11 12">
    <name type="scientific">Stephania yunnanensis</name>
    <dbReference type="NCBI Taxonomy" id="152371"/>
    <lineage>
        <taxon>Eukaryota</taxon>
        <taxon>Viridiplantae</taxon>
        <taxon>Streptophyta</taxon>
        <taxon>Embryophyta</taxon>
        <taxon>Tracheophyta</taxon>
        <taxon>Spermatophyta</taxon>
        <taxon>Magnoliopsida</taxon>
        <taxon>Ranunculales</taxon>
        <taxon>Menispermaceae</taxon>
        <taxon>Menispermoideae</taxon>
        <taxon>Cissampelideae</taxon>
        <taxon>Stephania</taxon>
    </lineage>
</organism>
<keyword evidence="7 8" id="KW-0927">Auxin signaling pathway</keyword>
<evidence type="ECO:0000256" key="4">
    <source>
        <dbReference type="ARBA" id="ARBA00023015"/>
    </source>
</evidence>
<keyword evidence="5 8" id="KW-0804">Transcription</keyword>
<evidence type="ECO:0000259" key="10">
    <source>
        <dbReference type="PROSITE" id="PS51745"/>
    </source>
</evidence>
<dbReference type="PANTHER" id="PTHR31734">
    <property type="entry name" value="AUXIN-RESPONSIVE PROTEIN IAA17"/>
    <property type="match status" value="1"/>
</dbReference>
<dbReference type="InterPro" id="IPR053793">
    <property type="entry name" value="PB1-like"/>
</dbReference>
<comment type="subunit">
    <text evidence="8">Homodimers and heterodimers.</text>
</comment>
<evidence type="ECO:0000256" key="5">
    <source>
        <dbReference type="ARBA" id="ARBA00023163"/>
    </source>
</evidence>
<proteinExistence type="inferred from homology"/>
<evidence type="ECO:0000256" key="9">
    <source>
        <dbReference type="SAM" id="MobiDB-lite"/>
    </source>
</evidence>
<evidence type="ECO:0000313" key="12">
    <source>
        <dbReference type="Proteomes" id="UP001420932"/>
    </source>
</evidence>
<dbReference type="InterPro" id="IPR003311">
    <property type="entry name" value="AUX_IAA"/>
</dbReference>
<dbReference type="Gene3D" id="3.10.20.90">
    <property type="entry name" value="Phosphatidylinositol 3-kinase Catalytic Subunit, Chain A, domain 1"/>
    <property type="match status" value="1"/>
</dbReference>
<feature type="region of interest" description="Disordered" evidence="9">
    <location>
        <begin position="20"/>
        <end position="58"/>
    </location>
</feature>
<protein>
    <recommendedName>
        <fullName evidence="8">Auxin-responsive protein</fullName>
    </recommendedName>
</protein>
<evidence type="ECO:0000256" key="6">
    <source>
        <dbReference type="ARBA" id="ARBA00023242"/>
    </source>
</evidence>
<comment type="similarity">
    <text evidence="2 8">Belongs to the Aux/IAA family.</text>
</comment>
<dbReference type="Pfam" id="PF02309">
    <property type="entry name" value="AUX_IAA"/>
    <property type="match status" value="1"/>
</dbReference>
<dbReference type="PANTHER" id="PTHR31734:SF87">
    <property type="entry name" value="AUXIN-RESPONSIVE PROTEIN IAA5"/>
    <property type="match status" value="1"/>
</dbReference>
<keyword evidence="12" id="KW-1185">Reference proteome</keyword>